<dbReference type="PROSITE" id="PS51257">
    <property type="entry name" value="PROKAR_LIPOPROTEIN"/>
    <property type="match status" value="1"/>
</dbReference>
<dbReference type="Gene3D" id="2.40.128.20">
    <property type="match status" value="1"/>
</dbReference>
<feature type="region of interest" description="Disordered" evidence="3">
    <location>
        <begin position="26"/>
        <end position="50"/>
    </location>
</feature>
<feature type="domain" description="ZinT" evidence="5">
    <location>
        <begin position="54"/>
        <end position="232"/>
    </location>
</feature>
<feature type="signal peptide" evidence="4">
    <location>
        <begin position="1"/>
        <end position="19"/>
    </location>
</feature>
<evidence type="ECO:0000256" key="2">
    <source>
        <dbReference type="ARBA" id="ARBA00022833"/>
    </source>
</evidence>
<dbReference type="OrthoDB" id="9810636at2"/>
<evidence type="ECO:0000256" key="1">
    <source>
        <dbReference type="ARBA" id="ARBA00022729"/>
    </source>
</evidence>
<keyword evidence="1 4" id="KW-0732">Signal</keyword>
<gene>
    <name evidence="6" type="ORF">ERX40_06795</name>
</gene>
<keyword evidence="7" id="KW-1185">Reference proteome</keyword>
<dbReference type="InterPro" id="IPR012674">
    <property type="entry name" value="Calycin"/>
</dbReference>
<evidence type="ECO:0000313" key="6">
    <source>
        <dbReference type="EMBL" id="TDM02255.1"/>
    </source>
</evidence>
<proteinExistence type="predicted"/>
<feature type="chain" id="PRO_5040132588" evidence="4">
    <location>
        <begin position="20"/>
        <end position="232"/>
    </location>
</feature>
<reference evidence="6 7" key="1">
    <citation type="submission" date="2019-01" db="EMBL/GenBank/DDBJ databases">
        <title>Draft genome sequences of the type strains of six Macrococcus species.</title>
        <authorList>
            <person name="Mazhar S."/>
            <person name="Altermann E."/>
            <person name="Hill C."/>
            <person name="Mcauliffe O."/>
        </authorList>
    </citation>
    <scope>NUCLEOTIDE SEQUENCE [LARGE SCALE GENOMIC DNA]</scope>
    <source>
        <strain evidence="6 7">ATCC 51828</strain>
    </source>
</reference>
<dbReference type="Pfam" id="PF09223">
    <property type="entry name" value="ZinT"/>
    <property type="match status" value="1"/>
</dbReference>
<feature type="compositionally biased region" description="Basic and acidic residues" evidence="3">
    <location>
        <begin position="27"/>
        <end position="50"/>
    </location>
</feature>
<comment type="caution">
    <text evidence="6">The sequence shown here is derived from an EMBL/GenBank/DDBJ whole genome shotgun (WGS) entry which is preliminary data.</text>
</comment>
<evidence type="ECO:0000313" key="7">
    <source>
        <dbReference type="Proteomes" id="UP000295280"/>
    </source>
</evidence>
<evidence type="ECO:0000256" key="3">
    <source>
        <dbReference type="SAM" id="MobiDB-lite"/>
    </source>
</evidence>
<dbReference type="AlphaFoldDB" id="A0A9Q8CL72"/>
<keyword evidence="2" id="KW-0862">Zinc</keyword>
<evidence type="ECO:0000259" key="5">
    <source>
        <dbReference type="Pfam" id="PF09223"/>
    </source>
</evidence>
<dbReference type="InterPro" id="IPR015304">
    <property type="entry name" value="ZinT_dom"/>
</dbReference>
<dbReference type="GO" id="GO:0008270">
    <property type="term" value="F:zinc ion binding"/>
    <property type="evidence" value="ECO:0007669"/>
    <property type="project" value="InterPro"/>
</dbReference>
<accession>A0A9Q8CL72</accession>
<dbReference type="EMBL" id="SCWD01000002">
    <property type="protein sequence ID" value="TDM02255.1"/>
    <property type="molecule type" value="Genomic_DNA"/>
</dbReference>
<organism evidence="6 7">
    <name type="scientific">Macrococcus carouselicus</name>
    <dbReference type="NCBI Taxonomy" id="69969"/>
    <lineage>
        <taxon>Bacteria</taxon>
        <taxon>Bacillati</taxon>
        <taxon>Bacillota</taxon>
        <taxon>Bacilli</taxon>
        <taxon>Bacillales</taxon>
        <taxon>Staphylococcaceae</taxon>
        <taxon>Macrococcus</taxon>
    </lineage>
</organism>
<dbReference type="RefSeq" id="WP_133417742.1">
    <property type="nucleotide sequence ID" value="NZ_SCWD01000002.1"/>
</dbReference>
<dbReference type="Proteomes" id="UP000295280">
    <property type="component" value="Unassembled WGS sequence"/>
</dbReference>
<name>A0A9Q8CL72_9STAP</name>
<sequence length="232" mass="27037">MNYLIKGLSLVSLASVLTACGTQTPDKAQEKISTEEHQHSHEHNHDHHHMTDAEKKVYDGYFKDNQVKDRALTDWEGDWQSVYPLLKDGTLDDVFKHKAEQKPEMTASEYKDYYTTGYKTDISRIVIGKEMIDFYRDDRKFSGKYTYDGKEILNYKKGNRGVRFIFKKTAGDSEAPQYIQFSDHNIAPKLADHFHIYMGDDRAALLKEMEHWPTYYFSDLSGEEIAEEMMAH</sequence>
<protein>
    <submittedName>
        <fullName evidence="6">Metal-binding protein ZinT</fullName>
    </submittedName>
</protein>
<dbReference type="SUPFAM" id="SSF50814">
    <property type="entry name" value="Lipocalins"/>
    <property type="match status" value="1"/>
</dbReference>
<evidence type="ECO:0000256" key="4">
    <source>
        <dbReference type="SAM" id="SignalP"/>
    </source>
</evidence>